<dbReference type="InterPro" id="IPR033556">
    <property type="entry name" value="PLA"/>
</dbReference>
<dbReference type="Proteomes" id="UP001174677">
    <property type="component" value="Chromosome 11"/>
</dbReference>
<proteinExistence type="inferred from homology"/>
<dbReference type="Pfam" id="PF01764">
    <property type="entry name" value="Lipase_3"/>
    <property type="match status" value="1"/>
</dbReference>
<keyword evidence="3 5" id="KW-0442">Lipid degradation</keyword>
<evidence type="ECO:0000313" key="7">
    <source>
        <dbReference type="EMBL" id="KAJ9168734.1"/>
    </source>
</evidence>
<feature type="domain" description="Fungal lipase-type" evidence="6">
    <location>
        <begin position="2"/>
        <end position="41"/>
    </location>
</feature>
<dbReference type="InterPro" id="IPR029058">
    <property type="entry name" value="AB_hydrolase_fold"/>
</dbReference>
<accession>A0ABQ9LL79</accession>
<evidence type="ECO:0000256" key="3">
    <source>
        <dbReference type="ARBA" id="ARBA00022963"/>
    </source>
</evidence>
<dbReference type="EMBL" id="JARPOI010000011">
    <property type="protein sequence ID" value="KAJ9168734.1"/>
    <property type="molecule type" value="Genomic_DNA"/>
</dbReference>
<evidence type="ECO:0000256" key="5">
    <source>
        <dbReference type="RuleBase" id="RU367093"/>
    </source>
</evidence>
<evidence type="ECO:0000256" key="2">
    <source>
        <dbReference type="ARBA" id="ARBA00022801"/>
    </source>
</evidence>
<reference evidence="7" key="1">
    <citation type="journal article" date="2023" name="Plant Biotechnol. J.">
        <title>Chromosome-level wild Hevea brasiliensis genome provides new tools for genomic-assisted breeding and valuable loci to elevate rubber yield.</title>
        <authorList>
            <person name="Cheng H."/>
            <person name="Song X."/>
            <person name="Hu Y."/>
            <person name="Wu T."/>
            <person name="Yang Q."/>
            <person name="An Z."/>
            <person name="Feng S."/>
            <person name="Deng Z."/>
            <person name="Wu W."/>
            <person name="Zeng X."/>
            <person name="Tu M."/>
            <person name="Wang X."/>
            <person name="Huang H."/>
        </authorList>
    </citation>
    <scope>NUCLEOTIDE SEQUENCE</scope>
    <source>
        <strain evidence="7">MT/VB/25A 57/8</strain>
    </source>
</reference>
<dbReference type="PANTHER" id="PTHR31828:SF20">
    <property type="entry name" value="PHOSPHOLIPASE A1"/>
    <property type="match status" value="1"/>
</dbReference>
<protein>
    <recommendedName>
        <fullName evidence="5">Phospholipase A1</fullName>
        <ecNumber evidence="5">3.1.1.-</ecNumber>
    </recommendedName>
</protein>
<dbReference type="PANTHER" id="PTHR31828">
    <property type="entry name" value="PHOSPHOLIPASE A1-IIGAMMA"/>
    <property type="match status" value="1"/>
</dbReference>
<dbReference type="SUPFAM" id="SSF53474">
    <property type="entry name" value="alpha/beta-Hydrolases"/>
    <property type="match status" value="1"/>
</dbReference>
<dbReference type="Gene3D" id="3.40.50.1820">
    <property type="entry name" value="alpha/beta hydrolase"/>
    <property type="match status" value="1"/>
</dbReference>
<keyword evidence="4 5" id="KW-0443">Lipid metabolism</keyword>
<comment type="similarity">
    <text evidence="1 5">Belongs to the AB hydrolase superfamily. Lipase family.</text>
</comment>
<comment type="caution">
    <text evidence="7">The sequence shown here is derived from an EMBL/GenBank/DDBJ whole genome shotgun (WGS) entry which is preliminary data.</text>
</comment>
<name>A0ABQ9LL79_HEVBR</name>
<evidence type="ECO:0000313" key="8">
    <source>
        <dbReference type="Proteomes" id="UP001174677"/>
    </source>
</evidence>
<organism evidence="7 8">
    <name type="scientific">Hevea brasiliensis</name>
    <name type="common">Para rubber tree</name>
    <name type="synonym">Siphonia brasiliensis</name>
    <dbReference type="NCBI Taxonomy" id="3981"/>
    <lineage>
        <taxon>Eukaryota</taxon>
        <taxon>Viridiplantae</taxon>
        <taxon>Streptophyta</taxon>
        <taxon>Embryophyta</taxon>
        <taxon>Tracheophyta</taxon>
        <taxon>Spermatophyta</taxon>
        <taxon>Magnoliopsida</taxon>
        <taxon>eudicotyledons</taxon>
        <taxon>Gunneridae</taxon>
        <taxon>Pentapetalae</taxon>
        <taxon>rosids</taxon>
        <taxon>fabids</taxon>
        <taxon>Malpighiales</taxon>
        <taxon>Euphorbiaceae</taxon>
        <taxon>Crotonoideae</taxon>
        <taxon>Micrandreae</taxon>
        <taxon>Hevea</taxon>
    </lineage>
</organism>
<dbReference type="InterPro" id="IPR002921">
    <property type="entry name" value="Fungal_lipase-type"/>
</dbReference>
<evidence type="ECO:0000256" key="1">
    <source>
        <dbReference type="ARBA" id="ARBA00010701"/>
    </source>
</evidence>
<keyword evidence="2 5" id="KW-0378">Hydrolase</keyword>
<dbReference type="EC" id="3.1.1.-" evidence="5"/>
<evidence type="ECO:0000259" key="6">
    <source>
        <dbReference type="Pfam" id="PF01764"/>
    </source>
</evidence>
<gene>
    <name evidence="7" type="ORF">P3X46_020227</name>
</gene>
<sequence length="98" mass="11009">MFASPRTGDRGFKNVFDGLKDDLHVLRIANAHDPVPKVPLDFGYVHIGEQLEIDSTKSPCLKDDTKYKIVHDLEVYLHGVAGTQGSEKEFELAIDRDK</sequence>
<keyword evidence="8" id="KW-1185">Reference proteome</keyword>
<comment type="function">
    <text evidence="5">Acylhydrolase that catalyzes the hydrolysis of phospholipids at the sn-1 position.</text>
</comment>
<evidence type="ECO:0000256" key="4">
    <source>
        <dbReference type="ARBA" id="ARBA00023098"/>
    </source>
</evidence>